<protein>
    <submittedName>
        <fullName evidence="1">Uncharacterized protein</fullName>
    </submittedName>
</protein>
<evidence type="ECO:0000313" key="2">
    <source>
        <dbReference type="Proteomes" id="UP000515561"/>
    </source>
</evidence>
<sequence length="319" mass="36135">MKNEEGVETKYGTLQGITNVEYYSDGGIKECTTNEKLILKTDYGNLIPQYENEGVRRRFIKTLAFYPNGILKKIALEEQTVIETSIGSLSAELIHFYENGKIKRVFPLNGKITGYWTEDNEFELAKNIKFELDFGIYELKAMNILFYKSGNIKSITFWPKEFFTINIPIGKIGVRYGLGLYESGKIRSFEPAYPVVVETPIGKITAFDMNANGVNGDINSLNLYEDGSICSLVTSTDVIIVTNVKGEEMIFKPEYSAGMLGEEELEMLPLHIQFQGDYICFHNKKENKYSIRTYKITVINNGFDLVKKCGSCENCQGCI</sequence>
<evidence type="ECO:0000313" key="1">
    <source>
        <dbReference type="EMBL" id="BCJ95674.1"/>
    </source>
</evidence>
<dbReference type="RefSeq" id="WP_184093457.1">
    <property type="nucleotide sequence ID" value="NZ_AP023367.1"/>
</dbReference>
<dbReference type="AlphaFoldDB" id="A0A6S6QYG9"/>
<accession>A0A6S6QYG9</accession>
<reference evidence="1 2" key="1">
    <citation type="journal article" date="2016" name="Int. J. Syst. Evol. Microbiol.">
        <title>Descriptions of Anaerotaenia torta gen. nov., sp. nov. and Anaerocolumna cellulosilytica gen. nov., sp. nov. isolated from a methanogenic reactor of cattle waste.</title>
        <authorList>
            <person name="Uek A."/>
            <person name="Ohtaki Y."/>
            <person name="Kaku N."/>
            <person name="Ueki K."/>
        </authorList>
    </citation>
    <scope>NUCLEOTIDE SEQUENCE [LARGE SCALE GENOMIC DNA]</scope>
    <source>
        <strain evidence="1 2">SN021</strain>
    </source>
</reference>
<dbReference type="EMBL" id="AP023367">
    <property type="protein sequence ID" value="BCJ95674.1"/>
    <property type="molecule type" value="Genomic_DNA"/>
</dbReference>
<dbReference type="Proteomes" id="UP000515561">
    <property type="component" value="Chromosome"/>
</dbReference>
<dbReference type="KEGG" id="acel:acsn021_32430"/>
<gene>
    <name evidence="1" type="ORF">acsn021_32430</name>
</gene>
<proteinExistence type="predicted"/>
<name>A0A6S6QYG9_9FIRM</name>
<keyword evidence="2" id="KW-1185">Reference proteome</keyword>
<organism evidence="1 2">
    <name type="scientific">Anaerocolumna cellulosilytica</name>
    <dbReference type="NCBI Taxonomy" id="433286"/>
    <lineage>
        <taxon>Bacteria</taxon>
        <taxon>Bacillati</taxon>
        <taxon>Bacillota</taxon>
        <taxon>Clostridia</taxon>
        <taxon>Lachnospirales</taxon>
        <taxon>Lachnospiraceae</taxon>
        <taxon>Anaerocolumna</taxon>
    </lineage>
</organism>